<dbReference type="PANTHER" id="PTHR47027:SF20">
    <property type="entry name" value="REVERSE TRANSCRIPTASE-LIKE PROTEIN WITH RNA-DIRECTED DNA POLYMERASE DOMAIN"/>
    <property type="match status" value="1"/>
</dbReference>
<name>A0AAU9TYR4_EUPED</name>
<dbReference type="Gene3D" id="3.30.70.1820">
    <property type="entry name" value="L1 transposable element, RRM domain"/>
    <property type="match status" value="1"/>
</dbReference>
<keyword evidence="4" id="KW-1185">Reference proteome</keyword>
<dbReference type="Gene3D" id="3.60.10.10">
    <property type="entry name" value="Endonuclease/exonuclease/phosphatase"/>
    <property type="match status" value="1"/>
</dbReference>
<proteinExistence type="predicted"/>
<dbReference type="CDD" id="cd01650">
    <property type="entry name" value="RT_nLTR_like"/>
    <property type="match status" value="1"/>
</dbReference>
<dbReference type="InterPro" id="IPR043128">
    <property type="entry name" value="Rev_trsase/Diguanyl_cyclase"/>
</dbReference>
<dbReference type="AlphaFoldDB" id="A0AAU9TYR4"/>
<protein>
    <recommendedName>
        <fullName evidence="2">Reverse transcriptase domain-containing protein</fullName>
    </recommendedName>
</protein>
<dbReference type="SUPFAM" id="SSF56219">
    <property type="entry name" value="DNase I-like"/>
    <property type="match status" value="1"/>
</dbReference>
<dbReference type="InterPro" id="IPR005135">
    <property type="entry name" value="Endo/exonuclease/phosphatase"/>
</dbReference>
<dbReference type="GO" id="GO:0003824">
    <property type="term" value="F:catalytic activity"/>
    <property type="evidence" value="ECO:0007669"/>
    <property type="project" value="InterPro"/>
</dbReference>
<evidence type="ECO:0000313" key="3">
    <source>
        <dbReference type="EMBL" id="CAH2090675.1"/>
    </source>
</evidence>
<organism evidence="3 4">
    <name type="scientific">Euphydryas editha</name>
    <name type="common">Edith's checkerspot</name>
    <dbReference type="NCBI Taxonomy" id="104508"/>
    <lineage>
        <taxon>Eukaryota</taxon>
        <taxon>Metazoa</taxon>
        <taxon>Ecdysozoa</taxon>
        <taxon>Arthropoda</taxon>
        <taxon>Hexapoda</taxon>
        <taxon>Insecta</taxon>
        <taxon>Pterygota</taxon>
        <taxon>Neoptera</taxon>
        <taxon>Endopterygota</taxon>
        <taxon>Lepidoptera</taxon>
        <taxon>Glossata</taxon>
        <taxon>Ditrysia</taxon>
        <taxon>Papilionoidea</taxon>
        <taxon>Nymphalidae</taxon>
        <taxon>Nymphalinae</taxon>
        <taxon>Euphydryas</taxon>
    </lineage>
</organism>
<dbReference type="SUPFAM" id="SSF56672">
    <property type="entry name" value="DNA/RNA polymerases"/>
    <property type="match status" value="1"/>
</dbReference>
<gene>
    <name evidence="3" type="ORF">EEDITHA_LOCUS6607</name>
</gene>
<dbReference type="InterPro" id="IPR036691">
    <property type="entry name" value="Endo/exonu/phosph_ase_sf"/>
</dbReference>
<dbReference type="InterPro" id="IPR000477">
    <property type="entry name" value="RT_dom"/>
</dbReference>
<accession>A0AAU9TYR4</accession>
<dbReference type="Pfam" id="PF00078">
    <property type="entry name" value="RVT_1"/>
    <property type="match status" value="1"/>
</dbReference>
<feature type="compositionally biased region" description="Basic and acidic residues" evidence="1">
    <location>
        <begin position="192"/>
        <end position="201"/>
    </location>
</feature>
<feature type="region of interest" description="Disordered" evidence="1">
    <location>
        <begin position="190"/>
        <end position="213"/>
    </location>
</feature>
<evidence type="ECO:0000313" key="4">
    <source>
        <dbReference type="Proteomes" id="UP001153954"/>
    </source>
</evidence>
<evidence type="ECO:0000259" key="2">
    <source>
        <dbReference type="PROSITE" id="PS50878"/>
    </source>
</evidence>
<dbReference type="PANTHER" id="PTHR47027">
    <property type="entry name" value="REVERSE TRANSCRIPTASE DOMAIN-CONTAINING PROTEIN"/>
    <property type="match status" value="1"/>
</dbReference>
<dbReference type="Pfam" id="PF03372">
    <property type="entry name" value="Exo_endo_phos"/>
    <property type="match status" value="1"/>
</dbReference>
<dbReference type="Proteomes" id="UP001153954">
    <property type="component" value="Unassembled WGS sequence"/>
</dbReference>
<dbReference type="PROSITE" id="PS50878">
    <property type="entry name" value="RT_POL"/>
    <property type="match status" value="1"/>
</dbReference>
<reference evidence="3" key="1">
    <citation type="submission" date="2022-03" db="EMBL/GenBank/DDBJ databases">
        <authorList>
            <person name="Tunstrom K."/>
        </authorList>
    </citation>
    <scope>NUCLEOTIDE SEQUENCE</scope>
</reference>
<dbReference type="EMBL" id="CAKOGL010000010">
    <property type="protein sequence ID" value="CAH2090675.1"/>
    <property type="molecule type" value="Genomic_DNA"/>
</dbReference>
<dbReference type="InterPro" id="IPR043502">
    <property type="entry name" value="DNA/RNA_pol_sf"/>
</dbReference>
<dbReference type="Gene3D" id="3.30.70.270">
    <property type="match status" value="1"/>
</dbReference>
<evidence type="ECO:0000256" key="1">
    <source>
        <dbReference type="SAM" id="MobiDB-lite"/>
    </source>
</evidence>
<dbReference type="CDD" id="cd09076">
    <property type="entry name" value="L1-EN"/>
    <property type="match status" value="1"/>
</dbReference>
<feature type="domain" description="Reverse transcriptase" evidence="2">
    <location>
        <begin position="707"/>
        <end position="972"/>
    </location>
</feature>
<dbReference type="GO" id="GO:0071897">
    <property type="term" value="P:DNA biosynthetic process"/>
    <property type="evidence" value="ECO:0007669"/>
    <property type="project" value="UniProtKB-ARBA"/>
</dbReference>
<sequence length="1161" mass="135312">MALEMSISTLYTMMKQEMDKQAALIKNNTEKIMMTIDDKIKPLIQENNNLKLEIKVLNMKINALENATKKNNIIIHGFKETETNYTELFNSITELLGKLGIKIDNHDINKLHRIGKRTDGKTRPILISLTTYNKKIEILRNKKKMLEPTYITEDFSKETLQKRKELQEELHREREKGNNVYIKNNKVVTKPKGNEKRKRETSISPATQNQHVLGDNNKNILAPAKLHRTDPFAYMRTDESLQELEYALDSIKWDIIGLSEVRRMGEKIEQHENYIFYHIGNTPGLHGVGFIIKKCYSEYIQSFVGISERIAQLNITLPGYETISIIQIYAPTEMAPKDTKETFYEDLEKTLTSAHKKIVLMGDFNGQIGERLPNEDSILGHFSTGKRNDNGQRLLNLAQTHNLKILNSFFKKNRNRKWTWISPDGNVKNEIDFILSNKPQFFKDIKTINKLNFNTNHRMVRGAIYLNEIKKKRQYTKKGTPANQIPLPVPKDLLVTLKNNLRSNIISDDIQRKYNLLEKALQEVSRKLYTSKNKKDKIGDEARHLIETRKILLNNKNQNRIQITHLSKQINEKIRTHRKQIRNMTIQYHIEKSGGIKKALKELKENTSWIPSIKSKTTGMKETKRPEIMEIATAFYSKLYDDVDYTKTQYLREEDEEPILPILENEIRYATLSQKNYKAPGDDGITNEILKGCLDYTIKAFTNLYNDILTKEEIPQQWTFSNIILLHKKGDRTEINNYRPISLISNLYKIFSKVILNRISSVLDENQPREQAGFRSDFSTMDHIHVVKQVIQKSNEYGKTYYLAFVDYSKAFDSLKHSYIWDALHSQGVHPKYIRIIKNIYKESTAAIQTERKGPAFKVKKGVRQGDPLSPKLFSAVLEHIFRKINWDAFGININGEKLNHLRFADDLILLNENHQGLKVMLTQLDRESKKAGLTMNLDKTKLMTNHIKTPISLNCYQVEYVDEYTYLGQIIAPENQMQKEINIRMGNAWKRFWSLKEVMKNPHIPLKDKAIVFNSCILPCLTYGAQTWALTEKQSIALRVCQNKMERSILNIKLRDKIKLTSIRSKTKVADVIHTVKKLKWNWVGHMIRNKKKKWTTDVTEWCPRDGKRKKGRQKTRWEDDIKKVAGITWQRKARNRETWKALGEAYAKGQADNVTDVEE</sequence>
<feature type="compositionally biased region" description="Polar residues" evidence="1">
    <location>
        <begin position="202"/>
        <end position="213"/>
    </location>
</feature>
<comment type="caution">
    <text evidence="3">The sequence shown here is derived from an EMBL/GenBank/DDBJ whole genome shotgun (WGS) entry which is preliminary data.</text>
</comment>